<evidence type="ECO:0000256" key="2">
    <source>
        <dbReference type="ARBA" id="ARBA00022737"/>
    </source>
</evidence>
<dbReference type="Proteomes" id="UP000541535">
    <property type="component" value="Unassembled WGS sequence"/>
</dbReference>
<sequence>MELEPGEFGLRAVPKGHWEARQQAYCMERQIHELHFNHAKGYQSTGSYGFLADWPGLLGLKVLDPLLEDLDFLAAQPALRALDLSFTGKIRRGIDLQRLPRLERLTLLSRFSGMESLFGCTGLRRLALAHFPGKMTSAMLAPLAGLEELWLSALVLPELDALAGFKALERLSISGDRSLASLAGLAGASALRHLTLESCPQIGSLAALASLSRLETLWLYDCGRLESLQPLSACRQLRELNILGNTSIADGQLGLLRDLPQLQRVCIVAKKHYQPAAADVNRG</sequence>
<dbReference type="PANTHER" id="PTHR46652:SF3">
    <property type="entry name" value="LEUCINE-RICH REPEAT-CONTAINING PROTEIN 9"/>
    <property type="match status" value="1"/>
</dbReference>
<dbReference type="SUPFAM" id="SSF52058">
    <property type="entry name" value="L domain-like"/>
    <property type="match status" value="1"/>
</dbReference>
<gene>
    <name evidence="3" type="ORF">FHS03_003864</name>
</gene>
<name>A0A7W5BCR6_9BURK</name>
<protein>
    <recommendedName>
        <fullName evidence="5">Leucine-rich repeat domain-containing protein</fullName>
    </recommendedName>
</protein>
<comment type="caution">
    <text evidence="3">The sequence shown here is derived from an EMBL/GenBank/DDBJ whole genome shotgun (WGS) entry which is preliminary data.</text>
</comment>
<dbReference type="EMBL" id="JACHXD010000011">
    <property type="protein sequence ID" value="MBB3120794.1"/>
    <property type="molecule type" value="Genomic_DNA"/>
</dbReference>
<dbReference type="Gene3D" id="3.80.10.10">
    <property type="entry name" value="Ribonuclease Inhibitor"/>
    <property type="match status" value="1"/>
</dbReference>
<keyword evidence="4" id="KW-1185">Reference proteome</keyword>
<evidence type="ECO:0000256" key="1">
    <source>
        <dbReference type="ARBA" id="ARBA00022614"/>
    </source>
</evidence>
<keyword evidence="2" id="KW-0677">Repeat</keyword>
<dbReference type="AlphaFoldDB" id="A0A7W5BCR6"/>
<accession>A0A7W5BCR6</accession>
<evidence type="ECO:0000313" key="4">
    <source>
        <dbReference type="Proteomes" id="UP000541535"/>
    </source>
</evidence>
<dbReference type="InterPro" id="IPR050836">
    <property type="entry name" value="SDS22/Internalin_LRR"/>
</dbReference>
<dbReference type="InterPro" id="IPR032675">
    <property type="entry name" value="LRR_dom_sf"/>
</dbReference>
<dbReference type="PANTHER" id="PTHR46652">
    <property type="entry name" value="LEUCINE-RICH REPEAT AND IQ DOMAIN-CONTAINING PROTEIN 1-RELATED"/>
    <property type="match status" value="1"/>
</dbReference>
<evidence type="ECO:0008006" key="5">
    <source>
        <dbReference type="Google" id="ProtNLM"/>
    </source>
</evidence>
<reference evidence="3 4" key="1">
    <citation type="submission" date="2020-08" db="EMBL/GenBank/DDBJ databases">
        <title>Genomic Encyclopedia of Type Strains, Phase III (KMG-III): the genomes of soil and plant-associated and newly described type strains.</title>
        <authorList>
            <person name="Whitman W."/>
        </authorList>
    </citation>
    <scope>NUCLEOTIDE SEQUENCE [LARGE SCALE GENOMIC DNA]</scope>
    <source>
        <strain evidence="3 4">CECT 8897</strain>
    </source>
</reference>
<proteinExistence type="predicted"/>
<organism evidence="3 4">
    <name type="scientific">Pseudoduganella violacea</name>
    <dbReference type="NCBI Taxonomy" id="1715466"/>
    <lineage>
        <taxon>Bacteria</taxon>
        <taxon>Pseudomonadati</taxon>
        <taxon>Pseudomonadota</taxon>
        <taxon>Betaproteobacteria</taxon>
        <taxon>Burkholderiales</taxon>
        <taxon>Oxalobacteraceae</taxon>
        <taxon>Telluria group</taxon>
        <taxon>Pseudoduganella</taxon>
    </lineage>
</organism>
<evidence type="ECO:0000313" key="3">
    <source>
        <dbReference type="EMBL" id="MBB3120794.1"/>
    </source>
</evidence>
<keyword evidence="1" id="KW-0433">Leucine-rich repeat</keyword>
<dbReference type="RefSeq" id="WP_183442552.1">
    <property type="nucleotide sequence ID" value="NZ_JACHXD010000011.1"/>
</dbReference>